<dbReference type="GO" id="GO:0005737">
    <property type="term" value="C:cytoplasm"/>
    <property type="evidence" value="ECO:0007669"/>
    <property type="project" value="TreeGrafter"/>
</dbReference>
<dbReference type="OMA" id="QLHGIYD"/>
<dbReference type="AlphaFoldDB" id="B3MQE6"/>
<feature type="region of interest" description="Disordered" evidence="1">
    <location>
        <begin position="562"/>
        <end position="611"/>
    </location>
</feature>
<dbReference type="GeneID" id="6502969"/>
<dbReference type="SMR" id="B3MQE6"/>
<proteinExistence type="predicted"/>
<dbReference type="Gene3D" id="1.20.58.1520">
    <property type="match status" value="1"/>
</dbReference>
<dbReference type="PANTHER" id="PTHR19321:SF41">
    <property type="entry name" value="FASCETTO-RELATED"/>
    <property type="match status" value="1"/>
</dbReference>
<accession>B3MQE6</accession>
<sequence length="611" mass="70827">MVFVEHKTKILELTSQHVDRLHELWSHMFEPKTCEEFLVRLKDHADSFYTDLLNESREKQQCIQKEISSLRAEASTLTHLLHEPMDIGDRPEDMPLVLWQLKLDESIEHLRDGLAKRRAEISDMLQKQEHLCKELGEQPLPLLDDPLPTVEEMGYFREHLDQLRDQRVRLVEEMKELRQSIKQDMKVLGCLPQSDAEERLLNQVNHTLTPDTFKSLRRMQAEFAEQVKELHEQIDDMRQKIHVLWERLQDTDEYAQRRVRESTAYTQHTYDVLREELHRCQALRRQNLKVFIDRLRVEIKAMWELTLKGPAECKRFASFYNTHLTEEDLELHELELDKLKRLYEGNKKIYEMYSNRGEMWARMIALEAKANDPNRFNNRGGQLLKEQKERKAITAKLPKIEQQIAELVEEYVSQAKVPFLVNGVNILEQMAADWENLRQPKQAPPLSGKKEVGHKMMPPSAPLTPKALKGKPGVYGSTSSLKKTPSKMKSPSAAKSTGNLQKRRHPNTTNNNIENTNEPTAAAAKRNLIASLECNNGVLGTNTQRKLLKSPQKKVRVLDYSLRREKVNGRPSIGSRSAHRSRPIPQVRVQPPSSEDNQSDDSEDVVDLLSP</sequence>
<organism evidence="2 3">
    <name type="scientific">Drosophila ananassae</name>
    <name type="common">Fruit fly</name>
    <dbReference type="NCBI Taxonomy" id="7217"/>
    <lineage>
        <taxon>Eukaryota</taxon>
        <taxon>Metazoa</taxon>
        <taxon>Ecdysozoa</taxon>
        <taxon>Arthropoda</taxon>
        <taxon>Hexapoda</taxon>
        <taxon>Insecta</taxon>
        <taxon>Pterygota</taxon>
        <taxon>Neoptera</taxon>
        <taxon>Endopterygota</taxon>
        <taxon>Diptera</taxon>
        <taxon>Brachycera</taxon>
        <taxon>Muscomorpha</taxon>
        <taxon>Ephydroidea</taxon>
        <taxon>Drosophilidae</taxon>
        <taxon>Drosophila</taxon>
        <taxon>Sophophora</taxon>
    </lineage>
</organism>
<dbReference type="OrthoDB" id="642895at2759"/>
<evidence type="ECO:0000313" key="2">
    <source>
        <dbReference type="EMBL" id="EDV44572.1"/>
    </source>
</evidence>
<gene>
    <name evidence="2" type="primary">Dana\GF20258</name>
    <name evidence="2" type="synonym">dana_GLEANR_2670</name>
    <name evidence="2" type="ORF">GF20258</name>
</gene>
<dbReference type="EMBL" id="CH902621">
    <property type="protein sequence ID" value="EDV44572.1"/>
    <property type="molecule type" value="Genomic_DNA"/>
</dbReference>
<feature type="compositionally biased region" description="Low complexity" evidence="1">
    <location>
        <begin position="477"/>
        <end position="496"/>
    </location>
</feature>
<dbReference type="GO" id="GO:1990023">
    <property type="term" value="C:mitotic spindle midzone"/>
    <property type="evidence" value="ECO:0007669"/>
    <property type="project" value="TreeGrafter"/>
</dbReference>
<feature type="compositionally biased region" description="Low complexity" evidence="1">
    <location>
        <begin position="507"/>
        <end position="517"/>
    </location>
</feature>
<evidence type="ECO:0008006" key="4">
    <source>
        <dbReference type="Google" id="ProtNLM"/>
    </source>
</evidence>
<dbReference type="InterPro" id="IPR007145">
    <property type="entry name" value="MAP65_Ase1_PRC1"/>
</dbReference>
<dbReference type="InParanoid" id="B3MQE6"/>
<feature type="compositionally biased region" description="Acidic residues" evidence="1">
    <location>
        <begin position="597"/>
        <end position="611"/>
    </location>
</feature>
<dbReference type="GO" id="GO:0008017">
    <property type="term" value="F:microtubule binding"/>
    <property type="evidence" value="ECO:0007669"/>
    <property type="project" value="InterPro"/>
</dbReference>
<dbReference type="STRING" id="7217.B3MQE6"/>
<evidence type="ECO:0000313" key="3">
    <source>
        <dbReference type="Proteomes" id="UP000007801"/>
    </source>
</evidence>
<dbReference type="Pfam" id="PF03999">
    <property type="entry name" value="MAP65_ASE1"/>
    <property type="match status" value="1"/>
</dbReference>
<dbReference type="HOGENOM" id="CLU_027601_0_0_1"/>
<keyword evidence="3" id="KW-1185">Reference proteome</keyword>
<dbReference type="GO" id="GO:0051256">
    <property type="term" value="P:mitotic spindle midzone assembly"/>
    <property type="evidence" value="ECO:0007669"/>
    <property type="project" value="TreeGrafter"/>
</dbReference>
<protein>
    <recommendedName>
        <fullName evidence="4">Protein regulator of cytokinesis 1</fullName>
    </recommendedName>
</protein>
<feature type="region of interest" description="Disordered" evidence="1">
    <location>
        <begin position="438"/>
        <end position="517"/>
    </location>
</feature>
<name>B3MQE6_DROAN</name>
<reference evidence="2 3" key="1">
    <citation type="journal article" date="2007" name="Nature">
        <title>Evolution of genes and genomes on the Drosophila phylogeny.</title>
        <authorList>
            <consortium name="Drosophila 12 Genomes Consortium"/>
            <person name="Clark A.G."/>
            <person name="Eisen M.B."/>
            <person name="Smith D.R."/>
            <person name="Bergman C.M."/>
            <person name="Oliver B."/>
            <person name="Markow T.A."/>
            <person name="Kaufman T.C."/>
            <person name="Kellis M."/>
            <person name="Gelbart W."/>
            <person name="Iyer V.N."/>
            <person name="Pollard D.A."/>
            <person name="Sackton T.B."/>
            <person name="Larracuente A.M."/>
            <person name="Singh N.D."/>
            <person name="Abad J.P."/>
            <person name="Abt D.N."/>
            <person name="Adryan B."/>
            <person name="Aguade M."/>
            <person name="Akashi H."/>
            <person name="Anderson W.W."/>
            <person name="Aquadro C.F."/>
            <person name="Ardell D.H."/>
            <person name="Arguello R."/>
            <person name="Artieri C.G."/>
            <person name="Barbash D.A."/>
            <person name="Barker D."/>
            <person name="Barsanti P."/>
            <person name="Batterham P."/>
            <person name="Batzoglou S."/>
            <person name="Begun D."/>
            <person name="Bhutkar A."/>
            <person name="Blanco E."/>
            <person name="Bosak S.A."/>
            <person name="Bradley R.K."/>
            <person name="Brand A.D."/>
            <person name="Brent M.R."/>
            <person name="Brooks A.N."/>
            <person name="Brown R.H."/>
            <person name="Butlin R.K."/>
            <person name="Caggese C."/>
            <person name="Calvi B.R."/>
            <person name="Bernardo de Carvalho A."/>
            <person name="Caspi A."/>
            <person name="Castrezana S."/>
            <person name="Celniker S.E."/>
            <person name="Chang J.L."/>
            <person name="Chapple C."/>
            <person name="Chatterji S."/>
            <person name="Chinwalla A."/>
            <person name="Civetta A."/>
            <person name="Clifton S.W."/>
            <person name="Comeron J.M."/>
            <person name="Costello J.C."/>
            <person name="Coyne J.A."/>
            <person name="Daub J."/>
            <person name="David R.G."/>
            <person name="Delcher A.L."/>
            <person name="Delehaunty K."/>
            <person name="Do C.B."/>
            <person name="Ebling H."/>
            <person name="Edwards K."/>
            <person name="Eickbush T."/>
            <person name="Evans J.D."/>
            <person name="Filipski A."/>
            <person name="Findeiss S."/>
            <person name="Freyhult E."/>
            <person name="Fulton L."/>
            <person name="Fulton R."/>
            <person name="Garcia A.C."/>
            <person name="Gardiner A."/>
            <person name="Garfield D.A."/>
            <person name="Garvin B.E."/>
            <person name="Gibson G."/>
            <person name="Gilbert D."/>
            <person name="Gnerre S."/>
            <person name="Godfrey J."/>
            <person name="Good R."/>
            <person name="Gotea V."/>
            <person name="Gravely B."/>
            <person name="Greenberg A.J."/>
            <person name="Griffiths-Jones S."/>
            <person name="Gross S."/>
            <person name="Guigo R."/>
            <person name="Gustafson E.A."/>
            <person name="Haerty W."/>
            <person name="Hahn M.W."/>
            <person name="Halligan D.L."/>
            <person name="Halpern A.L."/>
            <person name="Halter G.M."/>
            <person name="Han M.V."/>
            <person name="Heger A."/>
            <person name="Hillier L."/>
            <person name="Hinrichs A.S."/>
            <person name="Holmes I."/>
            <person name="Hoskins R.A."/>
            <person name="Hubisz M.J."/>
            <person name="Hultmark D."/>
            <person name="Huntley M.A."/>
            <person name="Jaffe D.B."/>
            <person name="Jagadeeshan S."/>
            <person name="Jeck W.R."/>
            <person name="Johnson J."/>
            <person name="Jones C.D."/>
            <person name="Jordan W.C."/>
            <person name="Karpen G.H."/>
            <person name="Kataoka E."/>
            <person name="Keightley P.D."/>
            <person name="Kheradpour P."/>
            <person name="Kirkness E.F."/>
            <person name="Koerich L.B."/>
            <person name="Kristiansen K."/>
            <person name="Kudrna D."/>
            <person name="Kulathinal R.J."/>
            <person name="Kumar S."/>
            <person name="Kwok R."/>
            <person name="Lander E."/>
            <person name="Langley C.H."/>
            <person name="Lapoint R."/>
            <person name="Lazzaro B.P."/>
            <person name="Lee S.J."/>
            <person name="Levesque L."/>
            <person name="Li R."/>
            <person name="Lin C.F."/>
            <person name="Lin M.F."/>
            <person name="Lindblad-Toh K."/>
            <person name="Llopart A."/>
            <person name="Long M."/>
            <person name="Low L."/>
            <person name="Lozovsky E."/>
            <person name="Lu J."/>
            <person name="Luo M."/>
            <person name="Machado C.A."/>
            <person name="Makalowski W."/>
            <person name="Marzo M."/>
            <person name="Matsuda M."/>
            <person name="Matzkin L."/>
            <person name="McAllister B."/>
            <person name="McBride C.S."/>
            <person name="McKernan B."/>
            <person name="McKernan K."/>
            <person name="Mendez-Lago M."/>
            <person name="Minx P."/>
            <person name="Mollenhauer M.U."/>
            <person name="Montooth K."/>
            <person name="Mount S.M."/>
            <person name="Mu X."/>
            <person name="Myers E."/>
            <person name="Negre B."/>
            <person name="Newfeld S."/>
            <person name="Nielsen R."/>
            <person name="Noor M.A."/>
            <person name="O'Grady P."/>
            <person name="Pachter L."/>
            <person name="Papaceit M."/>
            <person name="Parisi M.J."/>
            <person name="Parisi M."/>
            <person name="Parts L."/>
            <person name="Pedersen J.S."/>
            <person name="Pesole G."/>
            <person name="Phillippy A.M."/>
            <person name="Ponting C.P."/>
            <person name="Pop M."/>
            <person name="Porcelli D."/>
            <person name="Powell J.R."/>
            <person name="Prohaska S."/>
            <person name="Pruitt K."/>
            <person name="Puig M."/>
            <person name="Quesneville H."/>
            <person name="Ram K.R."/>
            <person name="Rand D."/>
            <person name="Rasmussen M.D."/>
            <person name="Reed L.K."/>
            <person name="Reenan R."/>
            <person name="Reily A."/>
            <person name="Remington K.A."/>
            <person name="Rieger T.T."/>
            <person name="Ritchie M.G."/>
            <person name="Robin C."/>
            <person name="Rogers Y.H."/>
            <person name="Rohde C."/>
            <person name="Rozas J."/>
            <person name="Rubenfield M.J."/>
            <person name="Ruiz A."/>
            <person name="Russo S."/>
            <person name="Salzberg S.L."/>
            <person name="Sanchez-Gracia A."/>
            <person name="Saranga D.J."/>
            <person name="Sato H."/>
            <person name="Schaeffer S.W."/>
            <person name="Schatz M.C."/>
            <person name="Schlenke T."/>
            <person name="Schwartz R."/>
            <person name="Segarra C."/>
            <person name="Singh R.S."/>
            <person name="Sirot L."/>
            <person name="Sirota M."/>
            <person name="Sisneros N.B."/>
            <person name="Smith C.D."/>
            <person name="Smith T.F."/>
            <person name="Spieth J."/>
            <person name="Stage D.E."/>
            <person name="Stark A."/>
            <person name="Stephan W."/>
            <person name="Strausberg R.L."/>
            <person name="Strempel S."/>
            <person name="Sturgill D."/>
            <person name="Sutton G."/>
            <person name="Sutton G.G."/>
            <person name="Tao W."/>
            <person name="Teichmann S."/>
            <person name="Tobari Y.N."/>
            <person name="Tomimura Y."/>
            <person name="Tsolas J.M."/>
            <person name="Valente V.L."/>
            <person name="Venter E."/>
            <person name="Venter J.C."/>
            <person name="Vicario S."/>
            <person name="Vieira F.G."/>
            <person name="Vilella A.J."/>
            <person name="Villasante A."/>
            <person name="Walenz B."/>
            <person name="Wang J."/>
            <person name="Wasserman M."/>
            <person name="Watts T."/>
            <person name="Wilson D."/>
            <person name="Wilson R.K."/>
            <person name="Wing R.A."/>
            <person name="Wolfner M.F."/>
            <person name="Wong A."/>
            <person name="Wong G.K."/>
            <person name="Wu C.I."/>
            <person name="Wu G."/>
            <person name="Yamamoto D."/>
            <person name="Yang H.P."/>
            <person name="Yang S.P."/>
            <person name="Yorke J.A."/>
            <person name="Yoshida K."/>
            <person name="Zdobnov E."/>
            <person name="Zhang P."/>
            <person name="Zhang Y."/>
            <person name="Zimin A.V."/>
            <person name="Baldwin J."/>
            <person name="Abdouelleil A."/>
            <person name="Abdulkadir J."/>
            <person name="Abebe A."/>
            <person name="Abera B."/>
            <person name="Abreu J."/>
            <person name="Acer S.C."/>
            <person name="Aftuck L."/>
            <person name="Alexander A."/>
            <person name="An P."/>
            <person name="Anderson E."/>
            <person name="Anderson S."/>
            <person name="Arachi H."/>
            <person name="Azer M."/>
            <person name="Bachantsang P."/>
            <person name="Barry A."/>
            <person name="Bayul T."/>
            <person name="Berlin A."/>
            <person name="Bessette D."/>
            <person name="Bloom T."/>
            <person name="Blye J."/>
            <person name="Boguslavskiy L."/>
            <person name="Bonnet C."/>
            <person name="Boukhgalter B."/>
            <person name="Bourzgui I."/>
            <person name="Brown A."/>
            <person name="Cahill P."/>
            <person name="Channer S."/>
            <person name="Cheshatsang Y."/>
            <person name="Chuda L."/>
            <person name="Citroen M."/>
            <person name="Collymore A."/>
            <person name="Cooke P."/>
            <person name="Costello M."/>
            <person name="D'Aco K."/>
            <person name="Daza R."/>
            <person name="De Haan G."/>
            <person name="DeGray S."/>
            <person name="DeMaso C."/>
            <person name="Dhargay N."/>
            <person name="Dooley K."/>
            <person name="Dooley E."/>
            <person name="Doricent M."/>
            <person name="Dorje P."/>
            <person name="Dorjee K."/>
            <person name="Dupes A."/>
            <person name="Elong R."/>
            <person name="Falk J."/>
            <person name="Farina A."/>
            <person name="Faro S."/>
            <person name="Ferguson D."/>
            <person name="Fisher S."/>
            <person name="Foley C.D."/>
            <person name="Franke A."/>
            <person name="Friedrich D."/>
            <person name="Gadbois L."/>
            <person name="Gearin G."/>
            <person name="Gearin C.R."/>
            <person name="Giannoukos G."/>
            <person name="Goode T."/>
            <person name="Graham J."/>
            <person name="Grandbois E."/>
            <person name="Grewal S."/>
            <person name="Gyaltsen K."/>
            <person name="Hafez N."/>
            <person name="Hagos B."/>
            <person name="Hall J."/>
            <person name="Henson C."/>
            <person name="Hollinger A."/>
            <person name="Honan T."/>
            <person name="Huard M.D."/>
            <person name="Hughes L."/>
            <person name="Hurhula B."/>
            <person name="Husby M.E."/>
            <person name="Kamat A."/>
            <person name="Kanga B."/>
            <person name="Kashin S."/>
            <person name="Khazanovich D."/>
            <person name="Kisner P."/>
            <person name="Lance K."/>
            <person name="Lara M."/>
            <person name="Lee W."/>
            <person name="Lennon N."/>
            <person name="Letendre F."/>
            <person name="LeVine R."/>
            <person name="Lipovsky A."/>
            <person name="Liu X."/>
            <person name="Liu J."/>
            <person name="Liu S."/>
            <person name="Lokyitsang T."/>
            <person name="Lokyitsang Y."/>
            <person name="Lubonja R."/>
            <person name="Lui A."/>
            <person name="MacDonald P."/>
            <person name="Magnisalis V."/>
            <person name="Maru K."/>
            <person name="Matthews C."/>
            <person name="McCusker W."/>
            <person name="McDonough S."/>
            <person name="Mehta T."/>
            <person name="Meldrim J."/>
            <person name="Meneus L."/>
            <person name="Mihai O."/>
            <person name="Mihalev A."/>
            <person name="Mihova T."/>
            <person name="Mittelman R."/>
            <person name="Mlenga V."/>
            <person name="Montmayeur A."/>
            <person name="Mulrain L."/>
            <person name="Navidi A."/>
            <person name="Naylor J."/>
            <person name="Negash T."/>
            <person name="Nguyen T."/>
            <person name="Nguyen N."/>
            <person name="Nicol R."/>
            <person name="Norbu C."/>
            <person name="Norbu N."/>
            <person name="Novod N."/>
            <person name="O'Neill B."/>
            <person name="Osman S."/>
            <person name="Markiewicz E."/>
            <person name="Oyono O.L."/>
            <person name="Patti C."/>
            <person name="Phunkhang P."/>
            <person name="Pierre F."/>
            <person name="Priest M."/>
            <person name="Raghuraman S."/>
            <person name="Rege F."/>
            <person name="Reyes R."/>
            <person name="Rise C."/>
            <person name="Rogov P."/>
            <person name="Ross K."/>
            <person name="Ryan E."/>
            <person name="Settipalli S."/>
            <person name="Shea T."/>
            <person name="Sherpa N."/>
            <person name="Shi L."/>
            <person name="Shih D."/>
            <person name="Sparrow T."/>
            <person name="Spaulding J."/>
            <person name="Stalker J."/>
            <person name="Stange-Thomann N."/>
            <person name="Stavropoulos S."/>
            <person name="Stone C."/>
            <person name="Strader C."/>
            <person name="Tesfaye S."/>
            <person name="Thomson T."/>
            <person name="Thoulutsang Y."/>
            <person name="Thoulutsang D."/>
            <person name="Topham K."/>
            <person name="Topping I."/>
            <person name="Tsamla T."/>
            <person name="Vassiliev H."/>
            <person name="Vo A."/>
            <person name="Wangchuk T."/>
            <person name="Wangdi T."/>
            <person name="Weiand M."/>
            <person name="Wilkinson J."/>
            <person name="Wilson A."/>
            <person name="Yadav S."/>
            <person name="Young G."/>
            <person name="Yu Q."/>
            <person name="Zembek L."/>
            <person name="Zhong D."/>
            <person name="Zimmer A."/>
            <person name="Zwirko Z."/>
            <person name="Jaffe D.B."/>
            <person name="Alvarez P."/>
            <person name="Brockman W."/>
            <person name="Butler J."/>
            <person name="Chin C."/>
            <person name="Gnerre S."/>
            <person name="Grabherr M."/>
            <person name="Kleber M."/>
            <person name="Mauceli E."/>
            <person name="MacCallum I."/>
        </authorList>
    </citation>
    <scope>NUCLEOTIDE SEQUENCE [LARGE SCALE GENOMIC DNA]</scope>
    <source>
        <strain evidence="3">Tucson 14024-0371.13</strain>
    </source>
</reference>
<evidence type="ECO:0000256" key="1">
    <source>
        <dbReference type="SAM" id="MobiDB-lite"/>
    </source>
</evidence>
<dbReference type="eggNOG" id="KOG4302">
    <property type="taxonomic scope" value="Eukaryota"/>
</dbReference>
<dbReference type="PANTHER" id="PTHR19321">
    <property type="entry name" value="PROTEIN REGULATOR OF CYTOKINESIS 1 PRC1-RELATED"/>
    <property type="match status" value="1"/>
</dbReference>
<dbReference type="KEGG" id="dan:6502969"/>
<dbReference type="PhylomeDB" id="B3MQE6"/>
<dbReference type="Proteomes" id="UP000007801">
    <property type="component" value="Unassembled WGS sequence"/>
</dbReference>